<dbReference type="PROSITE" id="PS01081">
    <property type="entry name" value="HTH_TETR_1"/>
    <property type="match status" value="1"/>
</dbReference>
<dbReference type="Proteomes" id="UP000635606">
    <property type="component" value="Unassembled WGS sequence"/>
</dbReference>
<dbReference type="AlphaFoldDB" id="A0A8J4EC40"/>
<gene>
    <name evidence="4" type="ORF">Voc01_049920</name>
</gene>
<protein>
    <submittedName>
        <fullName evidence="4">TetR family transcriptional regulator</fullName>
    </submittedName>
</protein>
<dbReference type="RefSeq" id="WP_203929971.1">
    <property type="nucleotide sequence ID" value="NZ_BOPH01000072.1"/>
</dbReference>
<dbReference type="InterPro" id="IPR001647">
    <property type="entry name" value="HTH_TetR"/>
</dbReference>
<reference evidence="4" key="1">
    <citation type="submission" date="2021-01" db="EMBL/GenBank/DDBJ databases">
        <title>Whole genome shotgun sequence of Virgisporangium ochraceum NBRC 16418.</title>
        <authorList>
            <person name="Komaki H."/>
            <person name="Tamura T."/>
        </authorList>
    </citation>
    <scope>NUCLEOTIDE SEQUENCE</scope>
    <source>
        <strain evidence="4">NBRC 16418</strain>
    </source>
</reference>
<proteinExistence type="predicted"/>
<accession>A0A8J4EC40</accession>
<feature type="DNA-binding region" description="H-T-H motif" evidence="2">
    <location>
        <begin position="29"/>
        <end position="48"/>
    </location>
</feature>
<dbReference type="InterPro" id="IPR023772">
    <property type="entry name" value="DNA-bd_HTH_TetR-type_CS"/>
</dbReference>
<comment type="caution">
    <text evidence="4">The sequence shown here is derived from an EMBL/GenBank/DDBJ whole genome shotgun (WGS) entry which is preliminary data.</text>
</comment>
<organism evidence="4 5">
    <name type="scientific">Virgisporangium ochraceum</name>
    <dbReference type="NCBI Taxonomy" id="65505"/>
    <lineage>
        <taxon>Bacteria</taxon>
        <taxon>Bacillati</taxon>
        <taxon>Actinomycetota</taxon>
        <taxon>Actinomycetes</taxon>
        <taxon>Micromonosporales</taxon>
        <taxon>Micromonosporaceae</taxon>
        <taxon>Virgisporangium</taxon>
    </lineage>
</organism>
<dbReference type="GO" id="GO:0003700">
    <property type="term" value="F:DNA-binding transcription factor activity"/>
    <property type="evidence" value="ECO:0007669"/>
    <property type="project" value="TreeGrafter"/>
</dbReference>
<name>A0A8J4EC40_9ACTN</name>
<evidence type="ECO:0000256" key="2">
    <source>
        <dbReference type="PROSITE-ProRule" id="PRU00335"/>
    </source>
</evidence>
<dbReference type="Gene3D" id="1.10.357.10">
    <property type="entry name" value="Tetracycline Repressor, domain 2"/>
    <property type="match status" value="1"/>
</dbReference>
<dbReference type="PANTHER" id="PTHR30055">
    <property type="entry name" value="HTH-TYPE TRANSCRIPTIONAL REGULATOR RUTR"/>
    <property type="match status" value="1"/>
</dbReference>
<evidence type="ECO:0000259" key="3">
    <source>
        <dbReference type="PROSITE" id="PS50977"/>
    </source>
</evidence>
<keyword evidence="1 2" id="KW-0238">DNA-binding</keyword>
<evidence type="ECO:0000256" key="1">
    <source>
        <dbReference type="ARBA" id="ARBA00023125"/>
    </source>
</evidence>
<dbReference type="PROSITE" id="PS50977">
    <property type="entry name" value="HTH_TETR_2"/>
    <property type="match status" value="1"/>
</dbReference>
<dbReference type="Pfam" id="PF00440">
    <property type="entry name" value="TetR_N"/>
    <property type="match status" value="1"/>
</dbReference>
<dbReference type="PANTHER" id="PTHR30055:SF187">
    <property type="entry name" value="TRANSCRIPTIONAL REGULATORY PROTEIN"/>
    <property type="match status" value="1"/>
</dbReference>
<keyword evidence="5" id="KW-1185">Reference proteome</keyword>
<dbReference type="GO" id="GO:0000976">
    <property type="term" value="F:transcription cis-regulatory region binding"/>
    <property type="evidence" value="ECO:0007669"/>
    <property type="project" value="TreeGrafter"/>
</dbReference>
<sequence>MTQVLQPPRLRLTAALAAAAAEKGYAATTIADIVRHARVSKRTFYEHFTDKEACLLAGYEQISSRLMDVLRETTVPTDLPWQDQVRVVTAAYLGALEDLPAVNRALLLEVQAAGAEAYRLRARTQRRFADLLCELVAASGHTLSPVLSLAIVGGINELTLHAAESRPFTDLIDPVTDLVVAVISISPSP</sequence>
<feature type="domain" description="HTH tetR-type" evidence="3">
    <location>
        <begin position="6"/>
        <end position="66"/>
    </location>
</feature>
<dbReference type="InterPro" id="IPR050109">
    <property type="entry name" value="HTH-type_TetR-like_transc_reg"/>
</dbReference>
<dbReference type="SUPFAM" id="SSF46689">
    <property type="entry name" value="Homeodomain-like"/>
    <property type="match status" value="1"/>
</dbReference>
<evidence type="ECO:0000313" key="4">
    <source>
        <dbReference type="EMBL" id="GIJ70075.1"/>
    </source>
</evidence>
<dbReference type="InterPro" id="IPR009057">
    <property type="entry name" value="Homeodomain-like_sf"/>
</dbReference>
<dbReference type="EMBL" id="BOPH01000072">
    <property type="protein sequence ID" value="GIJ70075.1"/>
    <property type="molecule type" value="Genomic_DNA"/>
</dbReference>
<evidence type="ECO:0000313" key="5">
    <source>
        <dbReference type="Proteomes" id="UP000635606"/>
    </source>
</evidence>